<accession>A0A4D6N5E0</accession>
<dbReference type="EMBL" id="CP039353">
    <property type="protein sequence ID" value="QCE08084.1"/>
    <property type="molecule type" value="Genomic_DNA"/>
</dbReference>
<feature type="region of interest" description="Disordered" evidence="1">
    <location>
        <begin position="233"/>
        <end position="298"/>
    </location>
</feature>
<organism evidence="3 4">
    <name type="scientific">Vigna unguiculata</name>
    <name type="common">Cowpea</name>
    <dbReference type="NCBI Taxonomy" id="3917"/>
    <lineage>
        <taxon>Eukaryota</taxon>
        <taxon>Viridiplantae</taxon>
        <taxon>Streptophyta</taxon>
        <taxon>Embryophyta</taxon>
        <taxon>Tracheophyta</taxon>
        <taxon>Spermatophyta</taxon>
        <taxon>Magnoliopsida</taxon>
        <taxon>eudicotyledons</taxon>
        <taxon>Gunneridae</taxon>
        <taxon>Pentapetalae</taxon>
        <taxon>rosids</taxon>
        <taxon>fabids</taxon>
        <taxon>Fabales</taxon>
        <taxon>Fabaceae</taxon>
        <taxon>Papilionoideae</taxon>
        <taxon>50 kb inversion clade</taxon>
        <taxon>NPAAA clade</taxon>
        <taxon>indigoferoid/millettioid clade</taxon>
        <taxon>Phaseoleae</taxon>
        <taxon>Vigna</taxon>
    </lineage>
</organism>
<feature type="region of interest" description="Disordered" evidence="1">
    <location>
        <begin position="1"/>
        <end position="61"/>
    </location>
</feature>
<dbReference type="PANTHER" id="PTHR31099">
    <property type="entry name" value="OS06G0165300 PROTEIN"/>
    <property type="match status" value="1"/>
</dbReference>
<reference evidence="3 4" key="1">
    <citation type="submission" date="2019-04" db="EMBL/GenBank/DDBJ databases">
        <title>An improved genome assembly and genetic linkage map for asparagus bean, Vigna unguiculata ssp. sesquipedialis.</title>
        <authorList>
            <person name="Xia Q."/>
            <person name="Zhang R."/>
            <person name="Dong Y."/>
        </authorList>
    </citation>
    <scope>NUCLEOTIDE SEQUENCE [LARGE SCALE GENOMIC DNA]</scope>
    <source>
        <tissue evidence="3">Leaf</tissue>
    </source>
</reference>
<gene>
    <name evidence="3" type="ORF">DEO72_LG9g3108</name>
</gene>
<dbReference type="AlphaFoldDB" id="A0A4D6N5E0"/>
<feature type="compositionally biased region" description="Basic and acidic residues" evidence="1">
    <location>
        <begin position="256"/>
        <end position="267"/>
    </location>
</feature>
<feature type="compositionally biased region" description="Basic and acidic residues" evidence="1">
    <location>
        <begin position="19"/>
        <end position="30"/>
    </location>
</feature>
<sequence>MSSSDSSSLSTSSSSQSTESDRSRDGRFHGEGVSAGVGTSGVPREVVREIREDPPEELEESNWPAKGGYAWVASDVRDQSSLFRWSRLLNSWLNCTPVISRGVSGDIVSLERVSAIDRVCHGQEGAAKKFFYMYMCHFSQLHVRLPFDDFTMGVLRALNVAPTQLHPNTLSDMGCRSRIACVGELAKPARCDTPVPQPLNVMNNVKALRCQKRSCAQHLVRLVPKFRRHLSVKNQTGMSSSDSSSLSTSSSSQSTESDRSRDGRFHGEGVSAGVGTSGVPREVVREIREDPPEELEESNWPAKGGYAWVASDVRDQSSLFRWSRLLNSWLNCTPVISRGVSGDIVSLERVSAIDRVCHGQEGAAKKFFYMYMCHFSQRHVRLPFDDFTMGVLRALNVAPPQLHPHSWAYLQAFRILCEALYLEPSPYAFLYFYDTRPRRPATWLSWISRPSISRLDAFSQLSSTSRTDTSRVWHMAQSGKKNLALFQALRKEMAAKAKEAGKVDVPNLQESVVEVHVHGGTKRKAELPPRPGKGKDVKKVRAAILGSSSGAGSGSGEKLPEAGLIELPEISVRKDIAINLPDIVVNSIDNMEVDHIVRTMVEFGSKTLVLGRRVGAGEGERGMGS</sequence>
<dbReference type="InterPro" id="IPR007321">
    <property type="entry name" value="Transposase_28"/>
</dbReference>
<protein>
    <recommendedName>
        <fullName evidence="2">Transposase (putative) gypsy type domain-containing protein</fullName>
    </recommendedName>
</protein>
<dbReference type="PANTHER" id="PTHR31099:SF49">
    <property type="entry name" value="MYOSIN HEAVY CHAIN-LIKE PROTEIN"/>
    <property type="match status" value="1"/>
</dbReference>
<evidence type="ECO:0000256" key="1">
    <source>
        <dbReference type="SAM" id="MobiDB-lite"/>
    </source>
</evidence>
<dbReference type="Pfam" id="PF04195">
    <property type="entry name" value="Transposase_28"/>
    <property type="match status" value="1"/>
</dbReference>
<dbReference type="Proteomes" id="UP000501690">
    <property type="component" value="Linkage Group LG9"/>
</dbReference>
<evidence type="ECO:0000259" key="2">
    <source>
        <dbReference type="Pfam" id="PF04195"/>
    </source>
</evidence>
<evidence type="ECO:0000313" key="4">
    <source>
        <dbReference type="Proteomes" id="UP000501690"/>
    </source>
</evidence>
<evidence type="ECO:0000313" key="3">
    <source>
        <dbReference type="EMBL" id="QCE08084.1"/>
    </source>
</evidence>
<name>A0A4D6N5E0_VIGUN</name>
<feature type="compositionally biased region" description="Low complexity" evidence="1">
    <location>
        <begin position="239"/>
        <end position="255"/>
    </location>
</feature>
<keyword evidence="4" id="KW-1185">Reference proteome</keyword>
<feature type="domain" description="Transposase (putative) gypsy type" evidence="2">
    <location>
        <begin position="372"/>
        <end position="436"/>
    </location>
</feature>
<feature type="compositionally biased region" description="Low complexity" evidence="1">
    <location>
        <begin position="1"/>
        <end position="18"/>
    </location>
</feature>
<proteinExistence type="predicted"/>